<dbReference type="Pfam" id="PF00209">
    <property type="entry name" value="SNF"/>
    <property type="match status" value="2"/>
</dbReference>
<evidence type="ECO:0000256" key="3">
    <source>
        <dbReference type="ARBA" id="ARBA00022692"/>
    </source>
</evidence>
<feature type="transmembrane region" description="Helical" evidence="6">
    <location>
        <begin position="148"/>
        <end position="166"/>
    </location>
</feature>
<dbReference type="PRINTS" id="PR00176">
    <property type="entry name" value="NANEUSMPORT"/>
</dbReference>
<feature type="transmembrane region" description="Helical" evidence="6">
    <location>
        <begin position="178"/>
        <end position="198"/>
    </location>
</feature>
<dbReference type="InterPro" id="IPR047218">
    <property type="entry name" value="YocR/YhdH-like"/>
</dbReference>
<feature type="transmembrane region" description="Helical" evidence="6">
    <location>
        <begin position="344"/>
        <end position="367"/>
    </location>
</feature>
<dbReference type="AlphaFoldDB" id="A0A2I0QS53"/>
<dbReference type="PROSITE" id="PS50267">
    <property type="entry name" value="NA_NEUROTRAN_SYMP_3"/>
    <property type="match status" value="1"/>
</dbReference>
<comment type="subcellular location">
    <subcellularLocation>
        <location evidence="1">Membrane</location>
        <topology evidence="1">Multi-pass membrane protein</topology>
    </subcellularLocation>
</comment>
<feature type="transmembrane region" description="Helical" evidence="6">
    <location>
        <begin position="309"/>
        <end position="332"/>
    </location>
</feature>
<evidence type="ECO:0000313" key="8">
    <source>
        <dbReference type="Proteomes" id="UP000243524"/>
    </source>
</evidence>
<feature type="transmembrane region" description="Helical" evidence="6">
    <location>
        <begin position="387"/>
        <end position="406"/>
    </location>
</feature>
<protein>
    <submittedName>
        <fullName evidence="7">Sodium-dependent transporter</fullName>
    </submittedName>
</protein>
<keyword evidence="8" id="KW-1185">Reference proteome</keyword>
<dbReference type="InterPro" id="IPR037272">
    <property type="entry name" value="SNS_sf"/>
</dbReference>
<evidence type="ECO:0000313" key="7">
    <source>
        <dbReference type="EMBL" id="PKR77185.1"/>
    </source>
</evidence>
<reference evidence="7 8" key="1">
    <citation type="submission" date="2017-06" db="EMBL/GenBank/DDBJ databases">
        <title>the draft geome sequence of Illustriluteabacillus marina B3227.</title>
        <authorList>
            <person name="He R.-H."/>
            <person name="Du Z.-J."/>
        </authorList>
    </citation>
    <scope>NUCLEOTIDE SEQUENCE [LARGE SCALE GENOMIC DNA]</scope>
    <source>
        <strain evidence="7 8">B3227</strain>
    </source>
</reference>
<feature type="transmembrane region" description="Helical" evidence="6">
    <location>
        <begin position="218"/>
        <end position="240"/>
    </location>
</feature>
<proteinExistence type="predicted"/>
<dbReference type="RefSeq" id="WP_101332001.1">
    <property type="nucleotide sequence ID" value="NZ_PJNH01000003.1"/>
</dbReference>
<evidence type="ECO:0000256" key="1">
    <source>
        <dbReference type="ARBA" id="ARBA00004141"/>
    </source>
</evidence>
<evidence type="ECO:0000256" key="4">
    <source>
        <dbReference type="ARBA" id="ARBA00022989"/>
    </source>
</evidence>
<feature type="transmembrane region" description="Helical" evidence="6">
    <location>
        <begin position="12"/>
        <end position="31"/>
    </location>
</feature>
<organism evidence="7 8">
    <name type="scientific">Halalkalibacillus sediminis</name>
    <dbReference type="NCBI Taxonomy" id="2018042"/>
    <lineage>
        <taxon>Bacteria</taxon>
        <taxon>Bacillati</taxon>
        <taxon>Bacillota</taxon>
        <taxon>Bacilli</taxon>
        <taxon>Bacillales</taxon>
        <taxon>Bacillaceae</taxon>
        <taxon>Halalkalibacillus</taxon>
    </lineage>
</organism>
<dbReference type="PANTHER" id="PTHR42948:SF1">
    <property type="entry name" value="TRANSPORTER"/>
    <property type="match status" value="1"/>
</dbReference>
<evidence type="ECO:0000256" key="5">
    <source>
        <dbReference type="ARBA" id="ARBA00023136"/>
    </source>
</evidence>
<dbReference type="Proteomes" id="UP000243524">
    <property type="component" value="Unassembled WGS sequence"/>
</dbReference>
<dbReference type="InterPro" id="IPR000175">
    <property type="entry name" value="Na/ntran_symport"/>
</dbReference>
<dbReference type="CDD" id="cd10336">
    <property type="entry name" value="SLC6sbd_Tyt1-Like"/>
    <property type="match status" value="1"/>
</dbReference>
<dbReference type="PANTHER" id="PTHR42948">
    <property type="entry name" value="TRANSPORTER"/>
    <property type="match status" value="1"/>
</dbReference>
<accession>A0A2I0QS53</accession>
<dbReference type="OrthoDB" id="9762833at2"/>
<feature type="transmembrane region" description="Helical" evidence="6">
    <location>
        <begin position="426"/>
        <end position="453"/>
    </location>
</feature>
<feature type="transmembrane region" description="Helical" evidence="6">
    <location>
        <begin position="252"/>
        <end position="277"/>
    </location>
</feature>
<feature type="transmembrane region" description="Helical" evidence="6">
    <location>
        <begin position="88"/>
        <end position="109"/>
    </location>
</feature>
<keyword evidence="3 6" id="KW-0812">Transmembrane</keyword>
<keyword evidence="4 6" id="KW-1133">Transmembrane helix</keyword>
<dbReference type="EMBL" id="PJNH01000003">
    <property type="protein sequence ID" value="PKR77185.1"/>
    <property type="molecule type" value="Genomic_DNA"/>
</dbReference>
<keyword evidence="2" id="KW-0813">Transport</keyword>
<feature type="transmembrane region" description="Helical" evidence="6">
    <location>
        <begin position="43"/>
        <end position="67"/>
    </location>
</feature>
<gene>
    <name evidence="7" type="ORF">CEY16_10615</name>
</gene>
<name>A0A2I0QS53_9BACI</name>
<evidence type="ECO:0000256" key="6">
    <source>
        <dbReference type="SAM" id="Phobius"/>
    </source>
</evidence>
<comment type="caution">
    <text evidence="7">The sequence shown here is derived from an EMBL/GenBank/DDBJ whole genome shotgun (WGS) entry which is preliminary data.</text>
</comment>
<dbReference type="GO" id="GO:0016020">
    <property type="term" value="C:membrane"/>
    <property type="evidence" value="ECO:0007669"/>
    <property type="project" value="UniProtKB-SubCell"/>
</dbReference>
<dbReference type="SUPFAM" id="SSF161070">
    <property type="entry name" value="SNF-like"/>
    <property type="match status" value="1"/>
</dbReference>
<dbReference type="NCBIfam" id="NF037979">
    <property type="entry name" value="Na_transp"/>
    <property type="match status" value="1"/>
</dbReference>
<evidence type="ECO:0000256" key="2">
    <source>
        <dbReference type="ARBA" id="ARBA00022448"/>
    </source>
</evidence>
<sequence length="459" mass="49976">MNDLQGSDQWRTRLGFMLAAMGSAVGLGNIWRFSYVAGENGGATFLLVYLFFVLLIGIPLLLAEFSIGKAGQLDAVGSFRKLAPKTKWYLTGLMGVIGGILILSFYSVVSGWSLFYLYKYITGAYWNEPDGGFGAAFGAWISNSYAPLFWQALFLGVTIFIVMRGIKGGIEKANNFLMPALALLMIIMAVYGLTLDNAMQGVKFLFTPDWGQLSNPQVYIMALGQAFFSLSIGICGMLTYSSYLKEKDRLPAATVGIGLMDTLFAVIAGLMIFPAVFSFGVDPASGPPLVFITLPTIFESMPLGNVVGIVFFILLTMAALSSALSLLELPVAFFNRTLGWSRKVATLVCGVFIFILGIASSLGFGIWSGVTPIGDNGILDSIDYITANIMLPLGGLLIALFVGWYLPKKRAARFSEIESQGLTSVWYFLVKFVIPVLMIVIFLFQLGIIDYLIELLLTM</sequence>
<keyword evidence="5 6" id="KW-0472">Membrane</keyword>